<dbReference type="PIRSF" id="PIRSF021383">
    <property type="entry name" value="YunB"/>
    <property type="match status" value="1"/>
</dbReference>
<accession>A0ABT9YZR6</accession>
<evidence type="ECO:0000256" key="2">
    <source>
        <dbReference type="SAM" id="Phobius"/>
    </source>
</evidence>
<keyword evidence="2" id="KW-1133">Transmembrane helix</keyword>
<gene>
    <name evidence="3" type="ORF">J2S02_001836</name>
</gene>
<dbReference type="EMBL" id="JAUSTZ010000003">
    <property type="protein sequence ID" value="MDQ0225492.1"/>
    <property type="molecule type" value="Genomic_DNA"/>
</dbReference>
<evidence type="ECO:0000313" key="3">
    <source>
        <dbReference type="EMBL" id="MDQ0225492.1"/>
    </source>
</evidence>
<evidence type="ECO:0000313" key="4">
    <source>
        <dbReference type="Proteomes" id="UP001232245"/>
    </source>
</evidence>
<organism evidence="3 4">
    <name type="scientific">Metabacillus niabensis</name>
    <dbReference type="NCBI Taxonomy" id="324854"/>
    <lineage>
        <taxon>Bacteria</taxon>
        <taxon>Bacillati</taxon>
        <taxon>Bacillota</taxon>
        <taxon>Bacilli</taxon>
        <taxon>Bacillales</taxon>
        <taxon>Bacillaceae</taxon>
        <taxon>Metabacillus</taxon>
    </lineage>
</organism>
<dbReference type="NCBIfam" id="TIGR02832">
    <property type="entry name" value="spo_yunB"/>
    <property type="match status" value="1"/>
</dbReference>
<evidence type="ECO:0000256" key="1">
    <source>
        <dbReference type="SAM" id="MobiDB-lite"/>
    </source>
</evidence>
<sequence length="249" mass="27485">MPKFRGRSVRRRRGPLPFRYVLLLTLVIFIILTAVSFWIVNVQVEATLMRIAKFEANKVATTIIHNAVEKEVLTEAEQENLVDITTNSNGNVTSVNLNQRAVHAAKKRVQDNITEKLSQIERNNFHSKTSNTELADGIVYGIPLGVITNNSLLSSLGPEIPIQYYLIGDVFVDTKSETKEYGINGGVHEISLYVEVSVQVVIPFATEVIKATNTIPIVNFSERGDVPQYHGGGGSEGNLPDVDIPGLEE</sequence>
<proteinExistence type="predicted"/>
<protein>
    <submittedName>
        <fullName evidence="3">Sporulation protein YunB</fullName>
    </submittedName>
</protein>
<dbReference type="Proteomes" id="UP001232245">
    <property type="component" value="Unassembled WGS sequence"/>
</dbReference>
<name>A0ABT9YZR6_9BACI</name>
<dbReference type="RefSeq" id="WP_174879051.1">
    <property type="nucleotide sequence ID" value="NZ_CADEPK010000001.1"/>
</dbReference>
<keyword evidence="4" id="KW-1185">Reference proteome</keyword>
<reference evidence="3 4" key="1">
    <citation type="submission" date="2023-07" db="EMBL/GenBank/DDBJ databases">
        <title>Genomic Encyclopedia of Type Strains, Phase IV (KMG-IV): sequencing the most valuable type-strain genomes for metagenomic binning, comparative biology and taxonomic classification.</title>
        <authorList>
            <person name="Goeker M."/>
        </authorList>
    </citation>
    <scope>NUCLEOTIDE SEQUENCE [LARGE SCALE GENOMIC DNA]</scope>
    <source>
        <strain evidence="3 4">DSM 17723</strain>
    </source>
</reference>
<comment type="caution">
    <text evidence="3">The sequence shown here is derived from an EMBL/GenBank/DDBJ whole genome shotgun (WGS) entry which is preliminary data.</text>
</comment>
<keyword evidence="2" id="KW-0812">Transmembrane</keyword>
<keyword evidence="2" id="KW-0472">Membrane</keyword>
<dbReference type="Pfam" id="PF09560">
    <property type="entry name" value="Spore_YunB"/>
    <property type="match status" value="1"/>
</dbReference>
<feature type="transmembrane region" description="Helical" evidence="2">
    <location>
        <begin position="20"/>
        <end position="40"/>
    </location>
</feature>
<feature type="region of interest" description="Disordered" evidence="1">
    <location>
        <begin position="226"/>
        <end position="249"/>
    </location>
</feature>
<dbReference type="InterPro" id="IPR014197">
    <property type="entry name" value="Sporulation_prot_YunB"/>
</dbReference>